<accession>A0ABR2ZXX7</accession>
<gene>
    <name evidence="2" type="ORF">AAF712_007812</name>
</gene>
<dbReference type="EMBL" id="JBBXMP010000051">
    <property type="protein sequence ID" value="KAL0065142.1"/>
    <property type="molecule type" value="Genomic_DNA"/>
</dbReference>
<protein>
    <submittedName>
        <fullName evidence="2">Uncharacterized protein</fullName>
    </submittedName>
</protein>
<dbReference type="Proteomes" id="UP001437256">
    <property type="component" value="Unassembled WGS sequence"/>
</dbReference>
<feature type="region of interest" description="Disordered" evidence="1">
    <location>
        <begin position="225"/>
        <end position="340"/>
    </location>
</feature>
<evidence type="ECO:0000313" key="2">
    <source>
        <dbReference type="EMBL" id="KAL0065142.1"/>
    </source>
</evidence>
<evidence type="ECO:0000313" key="3">
    <source>
        <dbReference type="Proteomes" id="UP001437256"/>
    </source>
</evidence>
<feature type="compositionally biased region" description="Basic and acidic residues" evidence="1">
    <location>
        <begin position="228"/>
        <end position="237"/>
    </location>
</feature>
<feature type="compositionally biased region" description="Polar residues" evidence="1">
    <location>
        <begin position="306"/>
        <end position="324"/>
    </location>
</feature>
<reference evidence="2 3" key="1">
    <citation type="submission" date="2024-05" db="EMBL/GenBank/DDBJ databases">
        <title>A draft genome resource for the thread blight pathogen Marasmius tenuissimus strain MS-2.</title>
        <authorList>
            <person name="Yulfo-Soto G.E."/>
            <person name="Baruah I.K."/>
            <person name="Amoako-Attah I."/>
            <person name="Bukari Y."/>
            <person name="Meinhardt L.W."/>
            <person name="Bailey B.A."/>
            <person name="Cohen S.P."/>
        </authorList>
    </citation>
    <scope>NUCLEOTIDE SEQUENCE [LARGE SCALE GENOMIC DNA]</scope>
    <source>
        <strain evidence="2 3">MS-2</strain>
    </source>
</reference>
<comment type="caution">
    <text evidence="2">The sequence shown here is derived from an EMBL/GenBank/DDBJ whole genome shotgun (WGS) entry which is preliminary data.</text>
</comment>
<keyword evidence="3" id="KW-1185">Reference proteome</keyword>
<proteinExistence type="predicted"/>
<name>A0ABR2ZXX7_9AGAR</name>
<feature type="compositionally biased region" description="Basic and acidic residues" evidence="1">
    <location>
        <begin position="262"/>
        <end position="274"/>
    </location>
</feature>
<organism evidence="2 3">
    <name type="scientific">Marasmius tenuissimus</name>
    <dbReference type="NCBI Taxonomy" id="585030"/>
    <lineage>
        <taxon>Eukaryota</taxon>
        <taxon>Fungi</taxon>
        <taxon>Dikarya</taxon>
        <taxon>Basidiomycota</taxon>
        <taxon>Agaricomycotina</taxon>
        <taxon>Agaricomycetes</taxon>
        <taxon>Agaricomycetidae</taxon>
        <taxon>Agaricales</taxon>
        <taxon>Marasmiineae</taxon>
        <taxon>Marasmiaceae</taxon>
        <taxon>Marasmius</taxon>
    </lineage>
</organism>
<evidence type="ECO:0000256" key="1">
    <source>
        <dbReference type="SAM" id="MobiDB-lite"/>
    </source>
</evidence>
<sequence>MAQRSAASDYYLAALMCNLAPHIIESSDYALHLCTATTTSAFVKSTAGRDFLSHMHRNILERAIYNRITYNNQYNWMEAMDIIRRVHELPEDHFRVIPGHFSLPLSKLRKTLNGLSPTDPEIDFGYLGSLSRDWGGAEDWHKRQLVEILSKHINEYPQSDAESSHCPGKSKISPLVMSSAGLELITFVNNRLAEEWGTYRYLNRHNRTGWRDAIERVRAARPELPPDQFKHIFHEGIDSPTPRESPPQPEAQIEDSGGSSRDVTDTGEVDRDEQMEGQSNSKPSPQPRPGEVDKRGPLVEDAEQGNIPTQLAATANPASGSASGPVQGAAVGGPDADKNV</sequence>